<evidence type="ECO:0000256" key="1">
    <source>
        <dbReference type="ARBA" id="ARBA00022679"/>
    </source>
</evidence>
<dbReference type="EC" id="2.3.1.-" evidence="4"/>
<dbReference type="AlphaFoldDB" id="A0A6B8VQJ6"/>
<evidence type="ECO:0000313" key="5">
    <source>
        <dbReference type="Proteomes" id="UP000427071"/>
    </source>
</evidence>
<dbReference type="RefSeq" id="WP_156191710.1">
    <property type="nucleotide sequence ID" value="NZ_CP046452.1"/>
</dbReference>
<dbReference type="GO" id="GO:0016747">
    <property type="term" value="F:acyltransferase activity, transferring groups other than amino-acyl groups"/>
    <property type="evidence" value="ECO:0007669"/>
    <property type="project" value="InterPro"/>
</dbReference>
<dbReference type="EMBL" id="CP046452">
    <property type="protein sequence ID" value="QGU01295.1"/>
    <property type="molecule type" value="Genomic_DNA"/>
</dbReference>
<feature type="domain" description="N-acetyltransferase" evidence="3">
    <location>
        <begin position="1"/>
        <end position="159"/>
    </location>
</feature>
<evidence type="ECO:0000256" key="2">
    <source>
        <dbReference type="ARBA" id="ARBA00023315"/>
    </source>
</evidence>
<evidence type="ECO:0000259" key="3">
    <source>
        <dbReference type="PROSITE" id="PS51186"/>
    </source>
</evidence>
<gene>
    <name evidence="4" type="primary">yncA</name>
    <name evidence="4" type="ORF">CKALI_01985</name>
</gene>
<keyword evidence="2 4" id="KW-0012">Acyltransferase</keyword>
<name>A0A6B8VQJ6_9CORY</name>
<organism evidence="4 5">
    <name type="scientific">Corynebacterium kalinowskii</name>
    <dbReference type="NCBI Taxonomy" id="2675216"/>
    <lineage>
        <taxon>Bacteria</taxon>
        <taxon>Bacillati</taxon>
        <taxon>Actinomycetota</taxon>
        <taxon>Actinomycetes</taxon>
        <taxon>Mycobacteriales</taxon>
        <taxon>Corynebacteriaceae</taxon>
        <taxon>Corynebacterium</taxon>
    </lineage>
</organism>
<dbReference type="InterPro" id="IPR000182">
    <property type="entry name" value="GNAT_dom"/>
</dbReference>
<dbReference type="Gene3D" id="3.40.630.30">
    <property type="match status" value="1"/>
</dbReference>
<dbReference type="SUPFAM" id="SSF55729">
    <property type="entry name" value="Acyl-CoA N-acyltransferases (Nat)"/>
    <property type="match status" value="1"/>
</dbReference>
<keyword evidence="5" id="KW-1185">Reference proteome</keyword>
<reference evidence="5" key="1">
    <citation type="submission" date="2019-11" db="EMBL/GenBank/DDBJ databases">
        <title>Complete genome sequence of Corynebacterium kalinowskii 1959, a novel Corynebacterium species isolated from soil of a small paddock in Vilsendorf, Germany.</title>
        <authorList>
            <person name="Schaffert L."/>
            <person name="Ruwe M."/>
            <person name="Milse J."/>
            <person name="Hanuschka K."/>
            <person name="Ortseifen V."/>
            <person name="Droste J."/>
            <person name="Brandt D."/>
            <person name="Schlueter L."/>
            <person name="Kutter Y."/>
            <person name="Vinke S."/>
            <person name="Viehoefer P."/>
            <person name="Jacob L."/>
            <person name="Luebke N.-C."/>
            <person name="Schulte-Berndt E."/>
            <person name="Hain C."/>
            <person name="Linder M."/>
            <person name="Schmidt P."/>
            <person name="Wollenschlaeger L."/>
            <person name="Luttermann T."/>
            <person name="Thieme E."/>
            <person name="Hassa J."/>
            <person name="Haak M."/>
            <person name="Wittchen M."/>
            <person name="Mentz A."/>
            <person name="Persicke M."/>
            <person name="Busche T."/>
            <person name="Ruckert C."/>
        </authorList>
    </citation>
    <scope>NUCLEOTIDE SEQUENCE [LARGE SCALE GENOMIC DNA]</scope>
    <source>
        <strain evidence="5">1959</strain>
    </source>
</reference>
<dbReference type="InterPro" id="IPR016181">
    <property type="entry name" value="Acyl_CoA_acyltransferase"/>
</dbReference>
<dbReference type="PANTHER" id="PTHR43072:SF23">
    <property type="entry name" value="UPF0039 PROTEIN C11D3.02C"/>
    <property type="match status" value="1"/>
</dbReference>
<dbReference type="Proteomes" id="UP000427071">
    <property type="component" value="Chromosome"/>
</dbReference>
<keyword evidence="1 4" id="KW-0808">Transferase</keyword>
<dbReference type="PANTHER" id="PTHR43072">
    <property type="entry name" value="N-ACETYLTRANSFERASE"/>
    <property type="match status" value="1"/>
</dbReference>
<dbReference type="CDD" id="cd04301">
    <property type="entry name" value="NAT_SF"/>
    <property type="match status" value="1"/>
</dbReference>
<dbReference type="KEGG" id="ckw:CKALI_01985"/>
<sequence length="160" mass="17446">MHIRQALESDAAAIARIFNHAIETGIASWLPEPVSVSNRLNWIRTHAAFVAEEDGVVLGFAGFGPWKTSPAYRFTVEDSVYIGPEAAGKGVGFALMSTLIDVARSDGYRRMVASIEAGNEASIALHRKCGFEPIGIMPGVGEKWGRELDLSVWMKRLTDL</sequence>
<dbReference type="PROSITE" id="PS51186">
    <property type="entry name" value="GNAT"/>
    <property type="match status" value="1"/>
</dbReference>
<accession>A0A6B8VQJ6</accession>
<dbReference type="Pfam" id="PF00583">
    <property type="entry name" value="Acetyltransf_1"/>
    <property type="match status" value="1"/>
</dbReference>
<evidence type="ECO:0000313" key="4">
    <source>
        <dbReference type="EMBL" id="QGU01295.1"/>
    </source>
</evidence>
<proteinExistence type="predicted"/>
<protein>
    <submittedName>
        <fullName evidence="4">N-acyltransferase YncA</fullName>
        <ecNumber evidence="4">2.3.1.-</ecNumber>
    </submittedName>
</protein>